<dbReference type="Gene3D" id="1.10.630.10">
    <property type="entry name" value="Cytochrome P450"/>
    <property type="match status" value="1"/>
</dbReference>
<dbReference type="AlphaFoldDB" id="A0A7W6C375"/>
<dbReference type="EMBL" id="JACIDY010000015">
    <property type="protein sequence ID" value="MBB3941692.1"/>
    <property type="molecule type" value="Genomic_DNA"/>
</dbReference>
<comment type="caution">
    <text evidence="1">The sequence shown here is derived from an EMBL/GenBank/DDBJ whole genome shotgun (WGS) entry which is preliminary data.</text>
</comment>
<dbReference type="Proteomes" id="UP000561459">
    <property type="component" value="Unassembled WGS sequence"/>
</dbReference>
<evidence type="ECO:0008006" key="3">
    <source>
        <dbReference type="Google" id="ProtNLM"/>
    </source>
</evidence>
<dbReference type="InterPro" id="IPR036396">
    <property type="entry name" value="Cyt_P450_sf"/>
</dbReference>
<name>A0A7W6C375_9SPHN</name>
<dbReference type="GO" id="GO:0020037">
    <property type="term" value="F:heme binding"/>
    <property type="evidence" value="ECO:0007669"/>
    <property type="project" value="InterPro"/>
</dbReference>
<reference evidence="1 2" key="1">
    <citation type="submission" date="2020-08" db="EMBL/GenBank/DDBJ databases">
        <title>Genomic Encyclopedia of Type Strains, Phase IV (KMG-IV): sequencing the most valuable type-strain genomes for metagenomic binning, comparative biology and taxonomic classification.</title>
        <authorList>
            <person name="Goeker M."/>
        </authorList>
    </citation>
    <scope>NUCLEOTIDE SEQUENCE [LARGE SCALE GENOMIC DNA]</scope>
    <source>
        <strain evidence="1 2">DSM 27568</strain>
    </source>
</reference>
<dbReference type="InterPro" id="IPR017972">
    <property type="entry name" value="Cyt_P450_CS"/>
</dbReference>
<evidence type="ECO:0000313" key="2">
    <source>
        <dbReference type="Proteomes" id="UP000561459"/>
    </source>
</evidence>
<dbReference type="GO" id="GO:0004497">
    <property type="term" value="F:monooxygenase activity"/>
    <property type="evidence" value="ECO:0007669"/>
    <property type="project" value="InterPro"/>
</dbReference>
<accession>A0A7W6C375</accession>
<dbReference type="GO" id="GO:0016705">
    <property type="term" value="F:oxidoreductase activity, acting on paired donors, with incorporation or reduction of molecular oxygen"/>
    <property type="evidence" value="ECO:0007669"/>
    <property type="project" value="InterPro"/>
</dbReference>
<evidence type="ECO:0000313" key="1">
    <source>
        <dbReference type="EMBL" id="MBB3941692.1"/>
    </source>
</evidence>
<dbReference type="PROSITE" id="PS00086">
    <property type="entry name" value="CYTOCHROME_P450"/>
    <property type="match status" value="1"/>
</dbReference>
<sequence>MQTVDPYAPDALANSAGLHNTLPDRCPVTFGSGAHFCPGAWTARLEAKIALRLLIERLLKLRFIAPITYFDAANFLIVPSFPSAWDRS</sequence>
<organism evidence="1 2">
    <name type="scientific">Novosphingobium fluoreni</name>
    <dbReference type="NCBI Taxonomy" id="1391222"/>
    <lineage>
        <taxon>Bacteria</taxon>
        <taxon>Pseudomonadati</taxon>
        <taxon>Pseudomonadota</taxon>
        <taxon>Alphaproteobacteria</taxon>
        <taxon>Sphingomonadales</taxon>
        <taxon>Sphingomonadaceae</taxon>
        <taxon>Novosphingobium</taxon>
    </lineage>
</organism>
<gene>
    <name evidence="1" type="ORF">GGR39_003373</name>
</gene>
<proteinExistence type="predicted"/>
<dbReference type="GO" id="GO:0005506">
    <property type="term" value="F:iron ion binding"/>
    <property type="evidence" value="ECO:0007669"/>
    <property type="project" value="InterPro"/>
</dbReference>
<dbReference type="RefSeq" id="WP_183618843.1">
    <property type="nucleotide sequence ID" value="NZ_JACIDY010000015.1"/>
</dbReference>
<keyword evidence="2" id="KW-1185">Reference proteome</keyword>
<dbReference type="SUPFAM" id="SSF48264">
    <property type="entry name" value="Cytochrome P450"/>
    <property type="match status" value="1"/>
</dbReference>
<protein>
    <recommendedName>
        <fullName evidence="3">Cytochrome P450</fullName>
    </recommendedName>
</protein>